<name>A0A8J7YLE4_9ARCH</name>
<evidence type="ECO:0000256" key="4">
    <source>
        <dbReference type="ARBA" id="ARBA00032284"/>
    </source>
</evidence>
<evidence type="ECO:0000256" key="1">
    <source>
        <dbReference type="ARBA" id="ARBA00022801"/>
    </source>
</evidence>
<dbReference type="AlphaFoldDB" id="A0A8J7YLE4"/>
<feature type="non-terminal residue" evidence="8">
    <location>
        <position position="1"/>
    </location>
</feature>
<dbReference type="GO" id="GO:0004252">
    <property type="term" value="F:serine-type endopeptidase activity"/>
    <property type="evidence" value="ECO:0007669"/>
    <property type="project" value="InterPro"/>
</dbReference>
<evidence type="ECO:0000256" key="6">
    <source>
        <dbReference type="ARBA" id="ARBA00045885"/>
    </source>
</evidence>
<dbReference type="GO" id="GO:0006508">
    <property type="term" value="P:proteolysis"/>
    <property type="evidence" value="ECO:0007669"/>
    <property type="project" value="InterPro"/>
</dbReference>
<dbReference type="InterPro" id="IPR011042">
    <property type="entry name" value="6-blade_b-propeller_TolB-like"/>
</dbReference>
<dbReference type="InterPro" id="IPR011659">
    <property type="entry name" value="WD40"/>
</dbReference>
<sequence>RVSHHDFSDNVAALSPDGSMIAFAYSKKGQESAISVQRIGDGDPYEIGFNGTSLDADSPCWSRDGRYIAFCSNSFEHSRIGVFDTRDASVRWISDERRDCSTPVFSRTSMNVAYLMETELDSLPVISSVSNPERRKKAVKVNGLCLDMKFGSSDTEIAMLLQNVSSPSNVCIYSAESEEVRWLTKSFQAGENTYDYVMPQAVKYASSHDGMEIPALLYLPRNSRSTHPVLIYIHGGPTWRTYARWDPLIQSLVWKGVAVICPDYRGSSGHGKKFREANRYVMGVADLSDCVSARNYLLERGIADRDRIAVAGESFGGYLTMCALTRYPDLWCAGSATVPFINWFTEMESERGDLRYWDLQNMGDPVRDRERLTEASPAFFIERIRAPVQIIAGANDPRCPLTESLQAKQKLEGTGVELDFKYYENEGHSFDRMENIVDSMLRTYRFLIAHLLR</sequence>
<reference evidence="8" key="1">
    <citation type="submission" date="2021-04" db="EMBL/GenBank/DDBJ databases">
        <title>Genomic insights into ecological role and evolution of a novel Thermoplasmata order Candidatus Sysuiplasmatales.</title>
        <authorList>
            <person name="Yuan Y."/>
        </authorList>
    </citation>
    <scope>NUCLEOTIDE SEQUENCE</scope>
    <source>
        <strain evidence="8">YP2-bin.285</strain>
    </source>
</reference>
<gene>
    <name evidence="8" type="ORF">J9259_08860</name>
</gene>
<dbReference type="SUPFAM" id="SSF53474">
    <property type="entry name" value="alpha/beta-Hydrolases"/>
    <property type="match status" value="1"/>
</dbReference>
<feature type="domain" description="Peptidase S9 prolyl oligopeptidase catalytic" evidence="7">
    <location>
        <begin position="249"/>
        <end position="451"/>
    </location>
</feature>
<keyword evidence="2" id="KW-0645">Protease</keyword>
<dbReference type="InterPro" id="IPR001375">
    <property type="entry name" value="Peptidase_S9_cat"/>
</dbReference>
<dbReference type="Pfam" id="PF07676">
    <property type="entry name" value="PD40"/>
    <property type="match status" value="2"/>
</dbReference>
<evidence type="ECO:0000256" key="3">
    <source>
        <dbReference type="ARBA" id="ARBA00022990"/>
    </source>
</evidence>
<evidence type="ECO:0000313" key="9">
    <source>
        <dbReference type="Proteomes" id="UP000716004"/>
    </source>
</evidence>
<dbReference type="InterPro" id="IPR029058">
    <property type="entry name" value="AB_hydrolase_fold"/>
</dbReference>
<comment type="caution">
    <text evidence="8">The sequence shown here is derived from an EMBL/GenBank/DDBJ whole genome shotgun (WGS) entry which is preliminary data.</text>
</comment>
<dbReference type="InterPro" id="IPR002471">
    <property type="entry name" value="Pept_S9_AS"/>
</dbReference>
<dbReference type="Proteomes" id="UP000716004">
    <property type="component" value="Unassembled WGS sequence"/>
</dbReference>
<evidence type="ECO:0000313" key="8">
    <source>
        <dbReference type="EMBL" id="MBX8632604.1"/>
    </source>
</evidence>
<dbReference type="Pfam" id="PF00326">
    <property type="entry name" value="Peptidase_S9"/>
    <property type="match status" value="1"/>
</dbReference>
<evidence type="ECO:0000256" key="2">
    <source>
        <dbReference type="ARBA" id="ARBA00022825"/>
    </source>
</evidence>
<dbReference type="Gene3D" id="3.40.50.1820">
    <property type="entry name" value="alpha/beta hydrolase"/>
    <property type="match status" value="1"/>
</dbReference>
<dbReference type="Gene3D" id="2.120.10.30">
    <property type="entry name" value="TolB, C-terminal domain"/>
    <property type="match status" value="1"/>
</dbReference>
<keyword evidence="2" id="KW-0720">Serine protease</keyword>
<dbReference type="EMBL" id="JAGVSJ010000039">
    <property type="protein sequence ID" value="MBX8632604.1"/>
    <property type="molecule type" value="Genomic_DNA"/>
</dbReference>
<keyword evidence="1" id="KW-0378">Hydrolase</keyword>
<evidence type="ECO:0000256" key="5">
    <source>
        <dbReference type="ARBA" id="ARBA00032596"/>
    </source>
</evidence>
<organism evidence="8 9">
    <name type="scientific">Candidatus Sysuiplasma superficiale</name>
    <dbReference type="NCBI Taxonomy" id="2823368"/>
    <lineage>
        <taxon>Archaea</taxon>
        <taxon>Methanobacteriati</taxon>
        <taxon>Thermoplasmatota</taxon>
        <taxon>Thermoplasmata</taxon>
        <taxon>Candidatus Sysuiplasmatales</taxon>
        <taxon>Candidatus Sysuiplasmataceae</taxon>
        <taxon>Candidatus Sysuiplasma</taxon>
    </lineage>
</organism>
<comment type="function">
    <text evidence="6">This enzyme catalyzes the hydrolysis of the N-terminal peptide bond of an N-acetylated peptide to generate an N-acetylated amino acid and a peptide with a free N-terminus. It preferentially cleaves off Ac-Ala, Ac-Met and Ac-Ser. Also, involved in the degradation of oxidized and glycated proteins.</text>
</comment>
<dbReference type="SUPFAM" id="SSF82171">
    <property type="entry name" value="DPP6 N-terminal domain-like"/>
    <property type="match status" value="1"/>
</dbReference>
<keyword evidence="3" id="KW-0007">Acetylation</keyword>
<protein>
    <recommendedName>
        <fullName evidence="5">Acyl-peptide hydrolase</fullName>
    </recommendedName>
    <alternativeName>
        <fullName evidence="4">Acylaminoacyl-peptidase</fullName>
    </alternativeName>
</protein>
<evidence type="ECO:0000259" key="7">
    <source>
        <dbReference type="Pfam" id="PF00326"/>
    </source>
</evidence>
<dbReference type="PANTHER" id="PTHR42776">
    <property type="entry name" value="SERINE PEPTIDASE S9 FAMILY MEMBER"/>
    <property type="match status" value="1"/>
</dbReference>
<dbReference type="PROSITE" id="PS00708">
    <property type="entry name" value="PRO_ENDOPEP_SER"/>
    <property type="match status" value="1"/>
</dbReference>
<dbReference type="PANTHER" id="PTHR42776:SF27">
    <property type="entry name" value="DIPEPTIDYL PEPTIDASE FAMILY MEMBER 6"/>
    <property type="match status" value="1"/>
</dbReference>
<proteinExistence type="predicted"/>
<accession>A0A8J7YLE4</accession>